<name>A0A7S2XTW9_9STRA</name>
<evidence type="ECO:0000313" key="2">
    <source>
        <dbReference type="EMBL" id="CAD9822213.1"/>
    </source>
</evidence>
<dbReference type="PANTHER" id="PTHR37563">
    <property type="entry name" value="PHYTANOYL-COA DIOXYGENASE FAMILY PROTEIN (AFU_ORTHOLOGUE AFUA_2G03330)"/>
    <property type="match status" value="1"/>
</dbReference>
<proteinExistence type="predicted"/>
<dbReference type="Pfam" id="PF05721">
    <property type="entry name" value="PhyH"/>
    <property type="match status" value="1"/>
</dbReference>
<feature type="region of interest" description="Disordered" evidence="1">
    <location>
        <begin position="1"/>
        <end position="24"/>
    </location>
</feature>
<gene>
    <name evidence="2" type="ORF">ASEP1449_LOCUS14047</name>
</gene>
<dbReference type="InterPro" id="IPR051961">
    <property type="entry name" value="Fungal_Metabolite_Diox"/>
</dbReference>
<dbReference type="SUPFAM" id="SSF51197">
    <property type="entry name" value="Clavaminate synthase-like"/>
    <property type="match status" value="1"/>
</dbReference>
<dbReference type="Gene3D" id="2.60.120.620">
    <property type="entry name" value="q2cbj1_9rhob like domain"/>
    <property type="match status" value="1"/>
</dbReference>
<dbReference type="AlphaFoldDB" id="A0A7S2XTW9"/>
<dbReference type="PANTHER" id="PTHR37563:SF2">
    <property type="entry name" value="PHYTANOYL-COA DIOXYGENASE FAMILY PROTEIN (AFU_ORTHOLOGUE AFUA_2G03330)"/>
    <property type="match status" value="1"/>
</dbReference>
<sequence length="364" mass="40058">MAPNTQIDNDDASSSSSEPDIDDGLLQDELSGDTLAALMKFMNTGSCFDESDVDDNERIKGDERLTEEKTSEGSTTNCVIADTLQRLRGDADESTLAHEEKVMANKVLLVLEECTTPEEASSILNNDGVIKINGVLDHNLCDISLKKINQSLLDSDFQSENEKGGEVSSFVGFGKVWSREKRYDMYLPNEGPYKQALACMLCKGSALSDLFHTIFEGKSAFFHELSALISDSGSASQPIHPDTDYTTTAPLYTCFVALQDIDESMGPTLFLPRTHSREVHDRHNEAKTKDTLLADSEYRLGLLKKGDVAIMDSRTLHSGGANISMTPERRRVLLYFTLRNPLYSGEYPPNGSLIPGLSISTAEF</sequence>
<dbReference type="InterPro" id="IPR008775">
    <property type="entry name" value="Phytyl_CoA_dOase-like"/>
</dbReference>
<evidence type="ECO:0008006" key="3">
    <source>
        <dbReference type="Google" id="ProtNLM"/>
    </source>
</evidence>
<evidence type="ECO:0000256" key="1">
    <source>
        <dbReference type="SAM" id="MobiDB-lite"/>
    </source>
</evidence>
<reference evidence="2" key="1">
    <citation type="submission" date="2021-01" db="EMBL/GenBank/DDBJ databases">
        <authorList>
            <person name="Corre E."/>
            <person name="Pelletier E."/>
            <person name="Niang G."/>
            <person name="Scheremetjew M."/>
            <person name="Finn R."/>
            <person name="Kale V."/>
            <person name="Holt S."/>
            <person name="Cochrane G."/>
            <person name="Meng A."/>
            <person name="Brown T."/>
            <person name="Cohen L."/>
        </authorList>
    </citation>
    <scope>NUCLEOTIDE SEQUENCE</scope>
    <source>
        <strain evidence="2">CCMP2084</strain>
    </source>
</reference>
<dbReference type="EMBL" id="HBHQ01020849">
    <property type="protein sequence ID" value="CAD9822213.1"/>
    <property type="molecule type" value="Transcribed_RNA"/>
</dbReference>
<accession>A0A7S2XTW9</accession>
<feature type="compositionally biased region" description="Polar residues" evidence="1">
    <location>
        <begin position="1"/>
        <end position="18"/>
    </location>
</feature>
<organism evidence="2">
    <name type="scientific">Attheya septentrionalis</name>
    <dbReference type="NCBI Taxonomy" id="420275"/>
    <lineage>
        <taxon>Eukaryota</taxon>
        <taxon>Sar</taxon>
        <taxon>Stramenopiles</taxon>
        <taxon>Ochrophyta</taxon>
        <taxon>Bacillariophyta</taxon>
        <taxon>Coscinodiscophyceae</taxon>
        <taxon>Chaetocerotophycidae</taxon>
        <taxon>Chaetocerotales</taxon>
        <taxon>Attheyaceae</taxon>
        <taxon>Attheya</taxon>
    </lineage>
</organism>
<protein>
    <recommendedName>
        <fullName evidence="3">Phytanoyl-CoA dioxygenase</fullName>
    </recommendedName>
</protein>